<keyword evidence="2" id="KW-0808">Transferase</keyword>
<protein>
    <submittedName>
        <fullName evidence="2">Nucleotidyltransferase domain-containing protein</fullName>
    </submittedName>
</protein>
<evidence type="ECO:0000313" key="3">
    <source>
        <dbReference type="Proteomes" id="UP000680656"/>
    </source>
</evidence>
<gene>
    <name evidence="2" type="ORF">KHC33_11195</name>
</gene>
<proteinExistence type="predicted"/>
<sequence>MNNIPPVETLSNIIREEFAKQDVIVTSVYLFGSRALGTAKSESDWDFLIIIQEKILHSLQRKIISGIRKRFIFDFNIDADFLLLAENEVLSANNDKGRISYYALREGLPV</sequence>
<feature type="domain" description="Polymerase beta nucleotidyltransferase" evidence="1">
    <location>
        <begin position="17"/>
        <end position="87"/>
    </location>
</feature>
<dbReference type="KEGG" id="mrtj:KHC33_11195"/>
<dbReference type="EMBL" id="CP075546">
    <property type="protein sequence ID" value="QVV87903.1"/>
    <property type="molecule type" value="Genomic_DNA"/>
</dbReference>
<accession>A0A8E7AZX8</accession>
<name>A0A8E7AZX8_9EURY</name>
<reference evidence="2 3" key="1">
    <citation type="submission" date="2021-05" db="EMBL/GenBank/DDBJ databases">
        <title>A novel Methanospirillum isolate from a pyrite-forming mixed culture.</title>
        <authorList>
            <person name="Bunk B."/>
            <person name="Sproer C."/>
            <person name="Spring S."/>
            <person name="Pester M."/>
        </authorList>
    </citation>
    <scope>NUCLEOTIDE SEQUENCE [LARGE SCALE GENOMIC DNA]</scope>
    <source>
        <strain evidence="2 3">J.3.6.1-F.2.7.3</strain>
    </source>
</reference>
<dbReference type="GO" id="GO:0016740">
    <property type="term" value="F:transferase activity"/>
    <property type="evidence" value="ECO:0007669"/>
    <property type="project" value="UniProtKB-KW"/>
</dbReference>
<dbReference type="InterPro" id="IPR041633">
    <property type="entry name" value="Polbeta"/>
</dbReference>
<dbReference type="Proteomes" id="UP000680656">
    <property type="component" value="Chromosome"/>
</dbReference>
<dbReference type="AlphaFoldDB" id="A0A8E7AZX8"/>
<dbReference type="SUPFAM" id="SSF81301">
    <property type="entry name" value="Nucleotidyltransferase"/>
    <property type="match status" value="1"/>
</dbReference>
<dbReference type="CDD" id="cd05403">
    <property type="entry name" value="NT_KNTase_like"/>
    <property type="match status" value="1"/>
</dbReference>
<evidence type="ECO:0000313" key="2">
    <source>
        <dbReference type="EMBL" id="QVV87903.1"/>
    </source>
</evidence>
<dbReference type="Gene3D" id="3.30.460.10">
    <property type="entry name" value="Beta Polymerase, domain 2"/>
    <property type="match status" value="1"/>
</dbReference>
<dbReference type="GeneID" id="65565403"/>
<keyword evidence="3" id="KW-1185">Reference proteome</keyword>
<dbReference type="Pfam" id="PF18765">
    <property type="entry name" value="Polbeta"/>
    <property type="match status" value="1"/>
</dbReference>
<dbReference type="RefSeq" id="WP_214418722.1">
    <property type="nucleotide sequence ID" value="NZ_CP075546.1"/>
</dbReference>
<organism evidence="2 3">
    <name type="scientific">Methanospirillum purgamenti</name>
    <dbReference type="NCBI Taxonomy" id="2834276"/>
    <lineage>
        <taxon>Archaea</taxon>
        <taxon>Methanobacteriati</taxon>
        <taxon>Methanobacteriota</taxon>
        <taxon>Stenosarchaea group</taxon>
        <taxon>Methanomicrobia</taxon>
        <taxon>Methanomicrobiales</taxon>
        <taxon>Methanospirillaceae</taxon>
        <taxon>Methanospirillum</taxon>
    </lineage>
</organism>
<evidence type="ECO:0000259" key="1">
    <source>
        <dbReference type="Pfam" id="PF18765"/>
    </source>
</evidence>
<dbReference type="InterPro" id="IPR043519">
    <property type="entry name" value="NT_sf"/>
</dbReference>